<name>A0A934RUL3_9BACT</name>
<evidence type="ECO:0000256" key="1">
    <source>
        <dbReference type="SAM" id="Coils"/>
    </source>
</evidence>
<dbReference type="EMBL" id="JAENIL010000003">
    <property type="protein sequence ID" value="MBK1875715.1"/>
    <property type="molecule type" value="Genomic_DNA"/>
</dbReference>
<sequence length="66" mass="7523">MPESNSAPDIPSEVTSLENLIVRYDMRKLRQEAKEQLENASDNRELLGQQAIANFFNLDDSDNARN</sequence>
<comment type="caution">
    <text evidence="2">The sequence shown here is derived from an EMBL/GenBank/DDBJ whole genome shotgun (WGS) entry which is preliminary data.</text>
</comment>
<accession>A0A934RUL3</accession>
<organism evidence="2 3">
    <name type="scientific">Pelagicoccus mobilis</name>
    <dbReference type="NCBI Taxonomy" id="415221"/>
    <lineage>
        <taxon>Bacteria</taxon>
        <taxon>Pseudomonadati</taxon>
        <taxon>Verrucomicrobiota</taxon>
        <taxon>Opitutia</taxon>
        <taxon>Puniceicoccales</taxon>
        <taxon>Pelagicoccaceae</taxon>
        <taxon>Pelagicoccus</taxon>
    </lineage>
</organism>
<keyword evidence="1" id="KW-0175">Coiled coil</keyword>
<evidence type="ECO:0000313" key="3">
    <source>
        <dbReference type="Proteomes" id="UP000617628"/>
    </source>
</evidence>
<reference evidence="2" key="1">
    <citation type="submission" date="2021-01" db="EMBL/GenBank/DDBJ databases">
        <title>Modified the classification status of verrucomicrobia.</title>
        <authorList>
            <person name="Feng X."/>
        </authorList>
    </citation>
    <scope>NUCLEOTIDE SEQUENCE</scope>
    <source>
        <strain evidence="2">KCTC 13126</strain>
    </source>
</reference>
<dbReference type="RefSeq" id="WP_200353933.1">
    <property type="nucleotide sequence ID" value="NZ_JAENIL010000003.1"/>
</dbReference>
<protein>
    <submittedName>
        <fullName evidence="2">Uncharacterized protein</fullName>
    </submittedName>
</protein>
<feature type="coiled-coil region" evidence="1">
    <location>
        <begin position="23"/>
        <end position="50"/>
    </location>
</feature>
<proteinExistence type="predicted"/>
<keyword evidence="3" id="KW-1185">Reference proteome</keyword>
<gene>
    <name evidence="2" type="ORF">JIN87_02485</name>
</gene>
<dbReference type="Proteomes" id="UP000617628">
    <property type="component" value="Unassembled WGS sequence"/>
</dbReference>
<dbReference type="AlphaFoldDB" id="A0A934RUL3"/>
<evidence type="ECO:0000313" key="2">
    <source>
        <dbReference type="EMBL" id="MBK1875715.1"/>
    </source>
</evidence>